<dbReference type="EMBL" id="KZ301971">
    <property type="protein sequence ID" value="PFH54021.1"/>
    <property type="molecule type" value="Genomic_DNA"/>
</dbReference>
<dbReference type="Gene3D" id="1.50.10.20">
    <property type="match status" value="1"/>
</dbReference>
<protein>
    <recommendedName>
        <fullName evidence="8">Prenyltransferase alpha-alpha toroid domain-containing protein</fullName>
    </recommendedName>
</protein>
<dbReference type="GO" id="GO:0004662">
    <property type="term" value="F:CAAX-protein geranylgeranyltransferase activity"/>
    <property type="evidence" value="ECO:0007669"/>
    <property type="project" value="TreeGrafter"/>
</dbReference>
<dbReference type="AlphaFoldDB" id="A0A2A9NZF4"/>
<keyword evidence="10" id="KW-1185">Reference proteome</keyword>
<evidence type="ECO:0000259" key="8">
    <source>
        <dbReference type="Pfam" id="PF00432"/>
    </source>
</evidence>
<dbReference type="Proteomes" id="UP000242287">
    <property type="component" value="Unassembled WGS sequence"/>
</dbReference>
<sequence>MEDRLDDLPALFKDSHSAHCKRCLMGLPSSSTDLDASRLVVIFYCINALDLLGLLSEKTTKADREAWRDWIWRRHTFGVYGSGFKPSSYMSIEHPSESYKGYDTPHLIMTYTALLSLAVLRDDFSKLDRKGLINFLRSCQKEDGSFSTIPNGGETDLRTLYCAFVISMMLDDWSGIDIPRAISFIKKCRTHEGGYGQFPLCEAHGGTTYIAVASLYLVPNELKAIPEIMSALEREETIRWLIQNQEPSGGFRGRTGKEADACYCFWCGAALQILGAKDLVNVTGLARFLGRCQFKYGGFSKAPGEHAGTYKLHPTVLLVPFISYG</sequence>
<gene>
    <name evidence="9" type="ORF">AMATHDRAFT_53784</name>
</gene>
<evidence type="ECO:0000256" key="6">
    <source>
        <dbReference type="ARBA" id="ARBA00022737"/>
    </source>
</evidence>
<dbReference type="PANTHER" id="PTHR11774:SF4">
    <property type="entry name" value="GERANYLGERANYL TRANSFERASE TYPE-1 SUBUNIT BETA"/>
    <property type="match status" value="1"/>
</dbReference>
<dbReference type="InterPro" id="IPR008930">
    <property type="entry name" value="Terpenoid_cyclase/PrenylTrfase"/>
</dbReference>
<comment type="similarity">
    <text evidence="2">Belongs to the protein prenyltransferase subunit beta family.</text>
</comment>
<evidence type="ECO:0000256" key="1">
    <source>
        <dbReference type="ARBA" id="ARBA00001947"/>
    </source>
</evidence>
<dbReference type="GO" id="GO:0005953">
    <property type="term" value="C:CAAX-protein geranylgeranyltransferase complex"/>
    <property type="evidence" value="ECO:0007669"/>
    <property type="project" value="TreeGrafter"/>
</dbReference>
<evidence type="ECO:0000256" key="2">
    <source>
        <dbReference type="ARBA" id="ARBA00010497"/>
    </source>
</evidence>
<dbReference type="InterPro" id="IPR045089">
    <property type="entry name" value="PGGT1B-like"/>
</dbReference>
<feature type="domain" description="Prenyltransferase alpha-alpha toroid" evidence="8">
    <location>
        <begin position="11"/>
        <end position="310"/>
    </location>
</feature>
<keyword evidence="3" id="KW-0637">Prenyltransferase</keyword>
<keyword evidence="6" id="KW-0677">Repeat</keyword>
<dbReference type="InterPro" id="IPR001330">
    <property type="entry name" value="Prenyltrans"/>
</dbReference>
<reference evidence="9 10" key="1">
    <citation type="submission" date="2014-02" db="EMBL/GenBank/DDBJ databases">
        <title>Transposable element dynamics among asymbiotic and ectomycorrhizal Amanita fungi.</title>
        <authorList>
            <consortium name="DOE Joint Genome Institute"/>
            <person name="Hess J."/>
            <person name="Skrede I."/>
            <person name="Wolfe B."/>
            <person name="LaButti K."/>
            <person name="Ohm R.A."/>
            <person name="Grigoriev I.V."/>
            <person name="Pringle A."/>
        </authorList>
    </citation>
    <scope>NUCLEOTIDE SEQUENCE [LARGE SCALE GENOMIC DNA]</scope>
    <source>
        <strain evidence="9 10">SKay4041</strain>
    </source>
</reference>
<dbReference type="PANTHER" id="PTHR11774">
    <property type="entry name" value="GERANYLGERANYL TRANSFERASE TYPE BETA SUBUNIT"/>
    <property type="match status" value="1"/>
</dbReference>
<dbReference type="Pfam" id="PF00432">
    <property type="entry name" value="Prenyltrans"/>
    <property type="match status" value="1"/>
</dbReference>
<name>A0A2A9NZF4_9AGAR</name>
<keyword evidence="7" id="KW-0862">Zinc</keyword>
<comment type="cofactor">
    <cofactor evidence="1">
        <name>Zn(2+)</name>
        <dbReference type="ChEBI" id="CHEBI:29105"/>
    </cofactor>
</comment>
<evidence type="ECO:0000313" key="9">
    <source>
        <dbReference type="EMBL" id="PFH54021.1"/>
    </source>
</evidence>
<evidence type="ECO:0000256" key="3">
    <source>
        <dbReference type="ARBA" id="ARBA00022602"/>
    </source>
</evidence>
<evidence type="ECO:0000256" key="7">
    <source>
        <dbReference type="ARBA" id="ARBA00022833"/>
    </source>
</evidence>
<keyword evidence="5" id="KW-0479">Metal-binding</keyword>
<keyword evidence="4" id="KW-0808">Transferase</keyword>
<dbReference type="OrthoDB" id="24893at2759"/>
<evidence type="ECO:0000256" key="5">
    <source>
        <dbReference type="ARBA" id="ARBA00022723"/>
    </source>
</evidence>
<dbReference type="STRING" id="703135.A0A2A9NZF4"/>
<evidence type="ECO:0000313" key="10">
    <source>
        <dbReference type="Proteomes" id="UP000242287"/>
    </source>
</evidence>
<evidence type="ECO:0000256" key="4">
    <source>
        <dbReference type="ARBA" id="ARBA00022679"/>
    </source>
</evidence>
<dbReference type="GO" id="GO:0046872">
    <property type="term" value="F:metal ion binding"/>
    <property type="evidence" value="ECO:0007669"/>
    <property type="project" value="UniProtKB-KW"/>
</dbReference>
<dbReference type="SUPFAM" id="SSF48239">
    <property type="entry name" value="Terpenoid cyclases/Protein prenyltransferases"/>
    <property type="match status" value="1"/>
</dbReference>
<proteinExistence type="inferred from homology"/>
<accession>A0A2A9NZF4</accession>
<organism evidence="9 10">
    <name type="scientific">Amanita thiersii Skay4041</name>
    <dbReference type="NCBI Taxonomy" id="703135"/>
    <lineage>
        <taxon>Eukaryota</taxon>
        <taxon>Fungi</taxon>
        <taxon>Dikarya</taxon>
        <taxon>Basidiomycota</taxon>
        <taxon>Agaricomycotina</taxon>
        <taxon>Agaricomycetes</taxon>
        <taxon>Agaricomycetidae</taxon>
        <taxon>Agaricales</taxon>
        <taxon>Pluteineae</taxon>
        <taxon>Amanitaceae</taxon>
        <taxon>Amanita</taxon>
    </lineage>
</organism>